<evidence type="ECO:0000313" key="2">
    <source>
        <dbReference type="Proteomes" id="UP000184432"/>
    </source>
</evidence>
<accession>A0A1M6AYN7</accession>
<name>A0A1M6AYN7_9FLAO</name>
<dbReference type="EMBL" id="FQYP01000001">
    <property type="protein sequence ID" value="SHI41343.1"/>
    <property type="molecule type" value="Genomic_DNA"/>
</dbReference>
<protein>
    <submittedName>
        <fullName evidence="1">Uncharacterized protein</fullName>
    </submittedName>
</protein>
<reference evidence="2" key="1">
    <citation type="submission" date="2016-11" db="EMBL/GenBank/DDBJ databases">
        <authorList>
            <person name="Varghese N."/>
            <person name="Submissions S."/>
        </authorList>
    </citation>
    <scope>NUCLEOTIDE SEQUENCE [LARGE SCALE GENOMIC DNA]</scope>
    <source>
        <strain evidence="2">DSM 22623</strain>
    </source>
</reference>
<keyword evidence="2" id="KW-1185">Reference proteome</keyword>
<dbReference type="OrthoDB" id="1495009at2"/>
<dbReference type="STRING" id="570521.SAMN04488508_101534"/>
<gene>
    <name evidence="1" type="ORF">SAMN04488508_101534</name>
</gene>
<proteinExistence type="predicted"/>
<dbReference type="Proteomes" id="UP000184432">
    <property type="component" value="Unassembled WGS sequence"/>
</dbReference>
<dbReference type="AlphaFoldDB" id="A0A1M6AYN7"/>
<evidence type="ECO:0000313" key="1">
    <source>
        <dbReference type="EMBL" id="SHI41343.1"/>
    </source>
</evidence>
<organism evidence="1 2">
    <name type="scientific">Aquimarina spongiae</name>
    <dbReference type="NCBI Taxonomy" id="570521"/>
    <lineage>
        <taxon>Bacteria</taxon>
        <taxon>Pseudomonadati</taxon>
        <taxon>Bacteroidota</taxon>
        <taxon>Flavobacteriia</taxon>
        <taxon>Flavobacteriales</taxon>
        <taxon>Flavobacteriaceae</taxon>
        <taxon>Aquimarina</taxon>
    </lineage>
</organism>
<sequence>MDSVEKGVKEVIAQNSRYAFDEIELTDPIDKFISSFMADRLARELKRKFSQVKTTELTNDLFTVLKRIQDIVTRINAYSN</sequence>
<dbReference type="RefSeq" id="WP_073313565.1">
    <property type="nucleotide sequence ID" value="NZ_FQYP01000001.1"/>
</dbReference>